<gene>
    <name evidence="2" type="ORF">WRSd3_p00014</name>
</gene>
<evidence type="ECO:0000313" key="3">
    <source>
        <dbReference type="Proteomes" id="UP000017944"/>
    </source>
</evidence>
<geneLocation type="plasmid" evidence="2">
    <name>unnamed</name>
</geneLocation>
<comment type="caution">
    <text evidence="2">The sequence shown here is derived from an EMBL/GenBank/DDBJ whole genome shotgun (WGS) entry which is preliminary data.</text>
</comment>
<proteinExistence type="predicted"/>
<dbReference type="AlphaFoldDB" id="A0A090N906"/>
<reference evidence="2 3" key="1">
    <citation type="submission" date="2013-10" db="EMBL/GenBank/DDBJ databases">
        <title>Draft genomes and the virulence plasmids of Sd1617 vaccine constructs: WRSd3 and WRSd5.</title>
        <authorList>
            <person name="Aksomboon Vongsawan A."/>
            <person name="Venkatesan M.M."/>
            <person name="Vaisvil B."/>
            <person name="Emel G."/>
            <person name="Kepatral V."/>
            <person name="Sethabutr O."/>
            <person name="Serichantalergs O."/>
            <person name="Mason C."/>
        </authorList>
    </citation>
    <scope>NUCLEOTIDE SEQUENCE [LARGE SCALE GENOMIC DNA]</scope>
    <source>
        <strain evidence="2 3">WRSd3</strain>
        <plasmid evidence="2">unnamed</plasmid>
    </source>
</reference>
<evidence type="ECO:0000313" key="2">
    <source>
        <dbReference type="EMBL" id="ESU75862.1"/>
    </source>
</evidence>
<name>A0A090N906_SHIDY</name>
<dbReference type="Proteomes" id="UP000017944">
    <property type="component" value="Unassembled WGS sequence"/>
</dbReference>
<organism evidence="2 3">
    <name type="scientific">Shigella dysenteriae WRSd3</name>
    <dbReference type="NCBI Taxonomy" id="1401327"/>
    <lineage>
        <taxon>Bacteria</taxon>
        <taxon>Pseudomonadati</taxon>
        <taxon>Pseudomonadota</taxon>
        <taxon>Gammaproteobacteria</taxon>
        <taxon>Enterobacterales</taxon>
        <taxon>Enterobacteriaceae</taxon>
        <taxon>Shigella</taxon>
    </lineage>
</organism>
<dbReference type="Pfam" id="PF26124">
    <property type="entry name" value="DUF8038"/>
    <property type="match status" value="1"/>
</dbReference>
<dbReference type="InterPro" id="IPR058351">
    <property type="entry name" value="DUF8038"/>
</dbReference>
<protein>
    <recommendedName>
        <fullName evidence="1">DUF8038 domain-containing protein</fullName>
    </recommendedName>
</protein>
<dbReference type="EMBL" id="AXUT01000778">
    <property type="protein sequence ID" value="ESU75862.1"/>
    <property type="molecule type" value="Genomic_DNA"/>
</dbReference>
<sequence>MFKHYNEWHPHSAQGYRLLRKYLKRRTSNGENDSWFLVSFKPLGYIFHDIYNKKHTIDEFNDVVRKAVLSGKINELNACHKVAIFLAEKDNEITKKDKAKIIDTLTENYSIEFQQLMNISERTLNSSLYITPGESGFVSFVNREGKICHTAYVKSSDNSMAYYHANGSSIDKYITDMCGLICMRHIDSTGIIFYMLDEKVLSAIAEFMNEKGWRAAFCSAKNLYKCV</sequence>
<dbReference type="PATRIC" id="fig|1401327.3.peg.4334"/>
<accession>A0A090N906</accession>
<feature type="domain" description="DUF8038" evidence="1">
    <location>
        <begin position="56"/>
        <end position="227"/>
    </location>
</feature>
<evidence type="ECO:0000259" key="1">
    <source>
        <dbReference type="Pfam" id="PF26124"/>
    </source>
</evidence>
<keyword evidence="2" id="KW-0614">Plasmid</keyword>